<evidence type="ECO:0000256" key="7">
    <source>
        <dbReference type="ARBA" id="ARBA00023136"/>
    </source>
</evidence>
<dbReference type="InterPro" id="IPR050297">
    <property type="entry name" value="LipidA_mod_glycosyltrf_83"/>
</dbReference>
<dbReference type="Pfam" id="PF13231">
    <property type="entry name" value="PMT_2"/>
    <property type="match status" value="1"/>
</dbReference>
<accession>A0ABZ2KEI8</accession>
<keyword evidence="5 8" id="KW-0812">Transmembrane</keyword>
<dbReference type="PANTHER" id="PTHR33908:SF11">
    <property type="entry name" value="MEMBRANE PROTEIN"/>
    <property type="match status" value="1"/>
</dbReference>
<feature type="transmembrane region" description="Helical" evidence="8">
    <location>
        <begin position="400"/>
        <end position="422"/>
    </location>
</feature>
<evidence type="ECO:0000313" key="11">
    <source>
        <dbReference type="Proteomes" id="UP001379533"/>
    </source>
</evidence>
<keyword evidence="7 8" id="KW-0472">Membrane</keyword>
<keyword evidence="3" id="KW-0328">Glycosyltransferase</keyword>
<feature type="transmembrane region" description="Helical" evidence="8">
    <location>
        <begin position="123"/>
        <end position="143"/>
    </location>
</feature>
<keyword evidence="2" id="KW-1003">Cell membrane</keyword>
<feature type="domain" description="Glycosyltransferase RgtA/B/C/D-like" evidence="9">
    <location>
        <begin position="128"/>
        <end position="273"/>
    </location>
</feature>
<gene>
    <name evidence="10" type="ORF">LZC95_09715</name>
</gene>
<feature type="transmembrane region" description="Helical" evidence="8">
    <location>
        <begin position="254"/>
        <end position="273"/>
    </location>
</feature>
<evidence type="ECO:0000259" key="9">
    <source>
        <dbReference type="Pfam" id="PF13231"/>
    </source>
</evidence>
<dbReference type="InterPro" id="IPR038731">
    <property type="entry name" value="RgtA/B/C-like"/>
</dbReference>
<keyword evidence="11" id="KW-1185">Reference proteome</keyword>
<sequence length="585" mass="65389">MNFLRRDRLPGLATLLRARLRASVRSPLAWILVISAILRVVGIGWGLPASDGWDNDGIAPRDFLAGLVETFTPGHYFTYPPLHLLLLGVLTCPVTAIALIHAPSLAPHDVIGEILKVPYMTSIAYIARATTLVMSLGVTYAVAKIAETVRGPRAGWCAAAVCAVDPIFTYYSHTTNLDVPYLFWGMFALLALTRAIAWNEPRRLRHFVILALLGVATKDQAYALFLVAAPIAMVAWLAIDPVARGDARTIVRELLTAVGIGAVLFLFVDGIIWNPTGFRARLGFLVGPASKDFANYANDVTGWSRVLHDIIEMYSRLWPTTFLVLATGGLLLQLRRRPGEDRAKWLAGLLPFLSALSFTAAFNCVALRVEHRFILPHSLIFSLYAGLAVHAFLFELRGRFARVVAQAALSVAFASAIFRAMAVDVSLLFDPRYDAEQFMREHFAPGDRVETYGLNVYLTRFPENVHVARVGLDAPQKRNPMPGFEEIQDRFENLEARKPRWIVLPYGWAWRYLIPIPDTQDPGKMTPTTQVLTRGDHVVVSFFHELLEGRRGYRVVHVAEYNRKVWPRVDIHASTDSAVWILERM</sequence>
<evidence type="ECO:0000256" key="2">
    <source>
        <dbReference type="ARBA" id="ARBA00022475"/>
    </source>
</evidence>
<evidence type="ECO:0000256" key="5">
    <source>
        <dbReference type="ARBA" id="ARBA00022692"/>
    </source>
</evidence>
<feature type="transmembrane region" description="Helical" evidence="8">
    <location>
        <begin position="373"/>
        <end position="394"/>
    </location>
</feature>
<name>A0ABZ2KEI8_9BACT</name>
<evidence type="ECO:0000256" key="3">
    <source>
        <dbReference type="ARBA" id="ARBA00022676"/>
    </source>
</evidence>
<reference evidence="10 11" key="1">
    <citation type="submission" date="2021-12" db="EMBL/GenBank/DDBJ databases">
        <title>Discovery of the Pendulisporaceae a myxobacterial family with distinct sporulation behavior and unique specialized metabolism.</title>
        <authorList>
            <person name="Garcia R."/>
            <person name="Popoff A."/>
            <person name="Bader C.D."/>
            <person name="Loehr J."/>
            <person name="Walesch S."/>
            <person name="Walt C."/>
            <person name="Boldt J."/>
            <person name="Bunk B."/>
            <person name="Haeckl F.J.F.P.J."/>
            <person name="Gunesch A.P."/>
            <person name="Birkelbach J."/>
            <person name="Nuebel U."/>
            <person name="Pietschmann T."/>
            <person name="Bach T."/>
            <person name="Mueller R."/>
        </authorList>
    </citation>
    <scope>NUCLEOTIDE SEQUENCE [LARGE SCALE GENOMIC DNA]</scope>
    <source>
        <strain evidence="10 11">MSr12523</strain>
    </source>
</reference>
<dbReference type="Proteomes" id="UP001379533">
    <property type="component" value="Chromosome"/>
</dbReference>
<keyword evidence="6 8" id="KW-1133">Transmembrane helix</keyword>
<proteinExistence type="predicted"/>
<feature type="transmembrane region" description="Helical" evidence="8">
    <location>
        <begin position="181"/>
        <end position="200"/>
    </location>
</feature>
<feature type="transmembrane region" description="Helical" evidence="8">
    <location>
        <begin position="221"/>
        <end position="239"/>
    </location>
</feature>
<feature type="transmembrane region" description="Helical" evidence="8">
    <location>
        <begin position="82"/>
        <end position="102"/>
    </location>
</feature>
<organism evidence="10 11">
    <name type="scientific">Pendulispora brunnea</name>
    <dbReference type="NCBI Taxonomy" id="2905690"/>
    <lineage>
        <taxon>Bacteria</taxon>
        <taxon>Pseudomonadati</taxon>
        <taxon>Myxococcota</taxon>
        <taxon>Myxococcia</taxon>
        <taxon>Myxococcales</taxon>
        <taxon>Sorangiineae</taxon>
        <taxon>Pendulisporaceae</taxon>
        <taxon>Pendulispora</taxon>
    </lineage>
</organism>
<feature type="transmembrane region" description="Helical" evidence="8">
    <location>
        <begin position="317"/>
        <end position="334"/>
    </location>
</feature>
<feature type="transmembrane region" description="Helical" evidence="8">
    <location>
        <begin position="27"/>
        <end position="47"/>
    </location>
</feature>
<dbReference type="RefSeq" id="WP_394847726.1">
    <property type="nucleotide sequence ID" value="NZ_CP089982.1"/>
</dbReference>
<dbReference type="PANTHER" id="PTHR33908">
    <property type="entry name" value="MANNOSYLTRANSFERASE YKCB-RELATED"/>
    <property type="match status" value="1"/>
</dbReference>
<keyword evidence="4" id="KW-0808">Transferase</keyword>
<evidence type="ECO:0000256" key="6">
    <source>
        <dbReference type="ARBA" id="ARBA00022989"/>
    </source>
</evidence>
<evidence type="ECO:0000256" key="8">
    <source>
        <dbReference type="SAM" id="Phobius"/>
    </source>
</evidence>
<protein>
    <submittedName>
        <fullName evidence="10">Glycosyltransferase family 39 protein</fullName>
    </submittedName>
</protein>
<dbReference type="EMBL" id="CP089982">
    <property type="protein sequence ID" value="WXA97111.1"/>
    <property type="molecule type" value="Genomic_DNA"/>
</dbReference>
<evidence type="ECO:0000256" key="4">
    <source>
        <dbReference type="ARBA" id="ARBA00022679"/>
    </source>
</evidence>
<evidence type="ECO:0000313" key="10">
    <source>
        <dbReference type="EMBL" id="WXA97111.1"/>
    </source>
</evidence>
<comment type="subcellular location">
    <subcellularLocation>
        <location evidence="1">Cell membrane</location>
        <topology evidence="1">Multi-pass membrane protein</topology>
    </subcellularLocation>
</comment>
<feature type="transmembrane region" description="Helical" evidence="8">
    <location>
        <begin position="346"/>
        <end position="366"/>
    </location>
</feature>
<evidence type="ECO:0000256" key="1">
    <source>
        <dbReference type="ARBA" id="ARBA00004651"/>
    </source>
</evidence>